<name>A0A4Z1E7U8_9HELO</name>
<accession>A0A4Z1E7U8</accession>
<protein>
    <submittedName>
        <fullName evidence="1">Uncharacterized protein</fullName>
    </submittedName>
</protein>
<keyword evidence="2" id="KW-1185">Reference proteome</keyword>
<comment type="caution">
    <text evidence="1">The sequence shown here is derived from an EMBL/GenBank/DDBJ whole genome shotgun (WGS) entry which is preliminary data.</text>
</comment>
<evidence type="ECO:0000313" key="1">
    <source>
        <dbReference type="EMBL" id="TGO06792.1"/>
    </source>
</evidence>
<dbReference type="EMBL" id="PQXH01000511">
    <property type="protein sequence ID" value="TGO06792.1"/>
    <property type="molecule type" value="Genomic_DNA"/>
</dbReference>
<gene>
    <name evidence="1" type="ORF">BTUL_0516g00020</name>
</gene>
<proteinExistence type="predicted"/>
<evidence type="ECO:0000313" key="2">
    <source>
        <dbReference type="Proteomes" id="UP000297777"/>
    </source>
</evidence>
<dbReference type="Proteomes" id="UP000297777">
    <property type="component" value="Unassembled WGS sequence"/>
</dbReference>
<dbReference type="AlphaFoldDB" id="A0A4Z1E7U8"/>
<organism evidence="1 2">
    <name type="scientific">Botrytis tulipae</name>
    <dbReference type="NCBI Taxonomy" id="87230"/>
    <lineage>
        <taxon>Eukaryota</taxon>
        <taxon>Fungi</taxon>
        <taxon>Dikarya</taxon>
        <taxon>Ascomycota</taxon>
        <taxon>Pezizomycotina</taxon>
        <taxon>Leotiomycetes</taxon>
        <taxon>Helotiales</taxon>
        <taxon>Sclerotiniaceae</taxon>
        <taxon>Botrytis</taxon>
    </lineage>
</organism>
<sequence>MAKKRYIKIQRTVRTCSTASQSRRVAESQKRNIRSILMPDRSIGCREERRKGWNGMGKNTP</sequence>
<reference evidence="1 2" key="1">
    <citation type="submission" date="2017-12" db="EMBL/GenBank/DDBJ databases">
        <title>Comparative genomics of Botrytis spp.</title>
        <authorList>
            <person name="Valero-Jimenez C.A."/>
            <person name="Tapia P."/>
            <person name="Veloso J."/>
            <person name="Silva-Moreno E."/>
            <person name="Staats M."/>
            <person name="Valdes J.H."/>
            <person name="Van Kan J.A.L."/>
        </authorList>
    </citation>
    <scope>NUCLEOTIDE SEQUENCE [LARGE SCALE GENOMIC DNA]</scope>
    <source>
        <strain evidence="1 2">Bt9001</strain>
    </source>
</reference>